<dbReference type="Proteomes" id="UP000774326">
    <property type="component" value="Unassembled WGS sequence"/>
</dbReference>
<comment type="caution">
    <text evidence="1">The sequence shown here is derived from an EMBL/GenBank/DDBJ whole genome shotgun (WGS) entry which is preliminary data.</text>
</comment>
<sequence length="498" mass="55588">MESPSVQLCLFSDTVRNSCDEFTRQCQFFTHDSSEIFRVVLRVGDIPFELVHQLVIGDRDVQLDQNSHVFSVWEVVDVRVILCDLLLDRSQNSISKQRIGESVILHDHGNNVLQSDGLLVEVPDKGVTKVCLFEIEVVPCAEDVEELRHVEVFVDAVVAVLSDQLLAPLFVHVVAAELALQLVVGLEAVAVVAIVVVEAAFVVAIVAVELEECCGFWGCTYWLSIITKQDSISNSKTNITSEMSKLVVFGGNGFLAIESGFQVTSLSRSGKPPKNLSFQDMNWVSKVQWKSANIFKPETYKQELKDAKSCVHSIGILLEHSNYKNTINSNKSILNEFSNLVKTPNPLDKSLFNSYESVNRDSAILLAETFKESTTQENPAFVYISADKGFPGLPKGYINSKRQAEDELSYLKHLRTIIMRPGFMYDQETKSVTGRDTLKNVVNVLNWGKDKFAGDKFGILNDPIRPTVSTQRVADAVIYRLQDETFQGIVGLDELVEK</sequence>
<protein>
    <recommendedName>
        <fullName evidence="3">Thioester reductase (TE) domain-containing protein</fullName>
    </recommendedName>
</protein>
<dbReference type="OrthoDB" id="276721at2759"/>
<dbReference type="PANTHER" id="PTHR12126:SF16">
    <property type="entry name" value="MIOREX COMPLEX COMPONENT 2"/>
    <property type="match status" value="1"/>
</dbReference>
<keyword evidence="2" id="KW-1185">Reference proteome</keyword>
<gene>
    <name evidence="1" type="ORF">WICPIJ_006984</name>
</gene>
<dbReference type="SUPFAM" id="SSF51735">
    <property type="entry name" value="NAD(P)-binding Rossmann-fold domains"/>
    <property type="match status" value="1"/>
</dbReference>
<dbReference type="Gene3D" id="3.40.50.720">
    <property type="entry name" value="NAD(P)-binding Rossmann-like Domain"/>
    <property type="match status" value="1"/>
</dbReference>
<dbReference type="InterPro" id="IPR051207">
    <property type="entry name" value="ComplexI_NDUFA9_subunit"/>
</dbReference>
<organism evidence="1 2">
    <name type="scientific">Wickerhamomyces pijperi</name>
    <name type="common">Yeast</name>
    <name type="synonym">Pichia pijperi</name>
    <dbReference type="NCBI Taxonomy" id="599730"/>
    <lineage>
        <taxon>Eukaryota</taxon>
        <taxon>Fungi</taxon>
        <taxon>Dikarya</taxon>
        <taxon>Ascomycota</taxon>
        <taxon>Saccharomycotina</taxon>
        <taxon>Saccharomycetes</taxon>
        <taxon>Phaffomycetales</taxon>
        <taxon>Wickerhamomycetaceae</taxon>
        <taxon>Wickerhamomyces</taxon>
    </lineage>
</organism>
<dbReference type="InterPro" id="IPR036291">
    <property type="entry name" value="NAD(P)-bd_dom_sf"/>
</dbReference>
<reference evidence="1" key="1">
    <citation type="journal article" date="2021" name="Open Biol.">
        <title>Shared evolutionary footprints suggest mitochondrial oxidative damage underlies multiple complex I losses in fungi.</title>
        <authorList>
            <person name="Schikora-Tamarit M.A."/>
            <person name="Marcet-Houben M."/>
            <person name="Nosek J."/>
            <person name="Gabaldon T."/>
        </authorList>
    </citation>
    <scope>NUCLEOTIDE SEQUENCE</scope>
    <source>
        <strain evidence="1">CBS2887</strain>
    </source>
</reference>
<proteinExistence type="predicted"/>
<reference evidence="1" key="2">
    <citation type="submission" date="2021-01" db="EMBL/GenBank/DDBJ databases">
        <authorList>
            <person name="Schikora-Tamarit M.A."/>
        </authorList>
    </citation>
    <scope>NUCLEOTIDE SEQUENCE</scope>
    <source>
        <strain evidence="1">CBS2887</strain>
    </source>
</reference>
<dbReference type="GO" id="GO:0044877">
    <property type="term" value="F:protein-containing complex binding"/>
    <property type="evidence" value="ECO:0007669"/>
    <property type="project" value="TreeGrafter"/>
</dbReference>
<evidence type="ECO:0008006" key="3">
    <source>
        <dbReference type="Google" id="ProtNLM"/>
    </source>
</evidence>
<accession>A0A9P8Q0Q5</accession>
<dbReference type="PANTHER" id="PTHR12126">
    <property type="entry name" value="NADH-UBIQUINONE OXIDOREDUCTASE 39 KDA SUBUNIT-RELATED"/>
    <property type="match status" value="1"/>
</dbReference>
<name>A0A9P8Q0Q5_WICPI</name>
<evidence type="ECO:0000313" key="2">
    <source>
        <dbReference type="Proteomes" id="UP000774326"/>
    </source>
</evidence>
<dbReference type="GO" id="GO:0005739">
    <property type="term" value="C:mitochondrion"/>
    <property type="evidence" value="ECO:0007669"/>
    <property type="project" value="TreeGrafter"/>
</dbReference>
<dbReference type="EMBL" id="JAEUBG010004010">
    <property type="protein sequence ID" value="KAH3682048.1"/>
    <property type="molecule type" value="Genomic_DNA"/>
</dbReference>
<evidence type="ECO:0000313" key="1">
    <source>
        <dbReference type="EMBL" id="KAH3682048.1"/>
    </source>
</evidence>
<dbReference type="AlphaFoldDB" id="A0A9P8Q0Q5"/>